<evidence type="ECO:0000313" key="1">
    <source>
        <dbReference type="EMBL" id="PQA87362.1"/>
    </source>
</evidence>
<dbReference type="EMBL" id="PJCH01000009">
    <property type="protein sequence ID" value="PQA87362.1"/>
    <property type="molecule type" value="Genomic_DNA"/>
</dbReference>
<dbReference type="AlphaFoldDB" id="A0A2S7K9Z2"/>
<dbReference type="Proteomes" id="UP000239504">
    <property type="component" value="Unassembled WGS sequence"/>
</dbReference>
<dbReference type="InterPro" id="IPR037237">
    <property type="entry name" value="IlvD/EDD_N"/>
</dbReference>
<protein>
    <submittedName>
        <fullName evidence="2">Phosphogluconate dehydratase</fullName>
    </submittedName>
</protein>
<name>A0A2S7K9Z2_9PROT</name>
<proteinExistence type="predicted"/>
<organism evidence="2 3">
    <name type="scientific">Hyphococcus luteus</name>
    <dbReference type="NCBI Taxonomy" id="2058213"/>
    <lineage>
        <taxon>Bacteria</taxon>
        <taxon>Pseudomonadati</taxon>
        <taxon>Pseudomonadota</taxon>
        <taxon>Alphaproteobacteria</taxon>
        <taxon>Parvularculales</taxon>
        <taxon>Parvularculaceae</taxon>
        <taxon>Hyphococcus</taxon>
    </lineage>
</organism>
<evidence type="ECO:0000313" key="3">
    <source>
        <dbReference type="Proteomes" id="UP000239504"/>
    </source>
</evidence>
<accession>A0A2S7K9Z2</accession>
<gene>
    <name evidence="2" type="ORF">CW354_00005</name>
    <name evidence="1" type="ORF">CW354_13110</name>
</gene>
<keyword evidence="3" id="KW-1185">Reference proteome</keyword>
<dbReference type="EMBL" id="PJCH01000001">
    <property type="protein sequence ID" value="PQA89298.1"/>
    <property type="molecule type" value="Genomic_DNA"/>
</dbReference>
<sequence>MAKLNDVLARVTDRVREKSRKTREAYLKQMRAAASEGPHRSHVSCGNLAHAAAACGADEKRALAKGGGPNIAIVTAYNDMLSAHQPLGAYP</sequence>
<reference evidence="2 3" key="1">
    <citation type="submission" date="2017-12" db="EMBL/GenBank/DDBJ databases">
        <authorList>
            <person name="Hurst M.R.H."/>
        </authorList>
    </citation>
    <scope>NUCLEOTIDE SEQUENCE [LARGE SCALE GENOMIC DNA]</scope>
    <source>
        <strain evidence="2 3">SY-3-19</strain>
    </source>
</reference>
<evidence type="ECO:0000313" key="2">
    <source>
        <dbReference type="EMBL" id="PQA89298.1"/>
    </source>
</evidence>
<feature type="non-terminal residue" evidence="2">
    <location>
        <position position="91"/>
    </location>
</feature>
<dbReference type="SUPFAM" id="SSF143975">
    <property type="entry name" value="IlvD/EDD N-terminal domain-like"/>
    <property type="match status" value="1"/>
</dbReference>
<comment type="caution">
    <text evidence="2">The sequence shown here is derived from an EMBL/GenBank/DDBJ whole genome shotgun (WGS) entry which is preliminary data.</text>
</comment>